<sequence>MLLPLARLLIANGIGYPQLAARLKHVFLAAARFELASEGGRQTDSALSLLSGVHRKDIRAAKMAAENGEPAMGAPLSRAAEVFTRWMHDPDLRAPDGSPRALPRTGPAPSFETLVASVSTDFHARSMLDELLRLGVVRIEGESVVPSRDGFVPREGFRELAYYFGENLRDHMAAAATNLCAADRGEKPVFLEQSVFADGLTEASAAALGDVARGLWRTAFDSMVGEAARHCEQDNTAVADRRMRFGIYYYAEPTTPQEDKS</sequence>
<proteinExistence type="predicted"/>
<gene>
    <name evidence="1" type="ORF">JY500_01495</name>
</gene>
<evidence type="ECO:0000313" key="2">
    <source>
        <dbReference type="Proteomes" id="UP000663570"/>
    </source>
</evidence>
<dbReference type="Pfam" id="PF20112">
    <property type="entry name" value="DUF6502"/>
    <property type="match status" value="1"/>
</dbReference>
<protein>
    <submittedName>
        <fullName evidence="1">Uncharacterized protein</fullName>
    </submittedName>
</protein>
<accession>A0ABX7M8X5</accession>
<dbReference type="Proteomes" id="UP000663570">
    <property type="component" value="Chromosome"/>
</dbReference>
<dbReference type="EMBL" id="CP071060">
    <property type="protein sequence ID" value="QSI77356.1"/>
    <property type="molecule type" value="Genomic_DNA"/>
</dbReference>
<name>A0ABX7M8X5_9RHOO</name>
<dbReference type="RefSeq" id="WP_172201564.1">
    <property type="nucleotide sequence ID" value="NZ_CP071060.1"/>
</dbReference>
<organism evidence="1 2">
    <name type="scientific">Niveibacterium microcysteis</name>
    <dbReference type="NCBI Taxonomy" id="2811415"/>
    <lineage>
        <taxon>Bacteria</taxon>
        <taxon>Pseudomonadati</taxon>
        <taxon>Pseudomonadota</taxon>
        <taxon>Betaproteobacteria</taxon>
        <taxon>Rhodocyclales</taxon>
        <taxon>Rhodocyclaceae</taxon>
        <taxon>Niveibacterium</taxon>
    </lineage>
</organism>
<evidence type="ECO:0000313" key="1">
    <source>
        <dbReference type="EMBL" id="QSI77356.1"/>
    </source>
</evidence>
<keyword evidence="2" id="KW-1185">Reference proteome</keyword>
<dbReference type="InterPro" id="IPR045445">
    <property type="entry name" value="DUF6502"/>
</dbReference>
<reference evidence="1 2" key="1">
    <citation type="submission" date="2021-02" db="EMBL/GenBank/DDBJ databases">
        <title>Niveibacterium changnyeongensis HC41.</title>
        <authorList>
            <person name="Kang M."/>
        </authorList>
    </citation>
    <scope>NUCLEOTIDE SEQUENCE [LARGE SCALE GENOMIC DNA]</scope>
    <source>
        <strain evidence="1 2">HC41</strain>
    </source>
</reference>